<evidence type="ECO:0000256" key="2">
    <source>
        <dbReference type="SAM" id="Phobius"/>
    </source>
</evidence>
<dbReference type="AlphaFoldDB" id="A0A1E4T5C0"/>
<protein>
    <recommendedName>
        <fullName evidence="6">Mid2 domain-containing protein</fullName>
    </recommendedName>
</protein>
<dbReference type="Proteomes" id="UP000094801">
    <property type="component" value="Unassembled WGS sequence"/>
</dbReference>
<dbReference type="EMBL" id="KV453849">
    <property type="protein sequence ID" value="ODV86949.1"/>
    <property type="molecule type" value="Genomic_DNA"/>
</dbReference>
<evidence type="ECO:0000313" key="4">
    <source>
        <dbReference type="EMBL" id="ODV86949.1"/>
    </source>
</evidence>
<organism evidence="4 5">
    <name type="scientific">[Candida] arabinofermentans NRRL YB-2248</name>
    <dbReference type="NCBI Taxonomy" id="983967"/>
    <lineage>
        <taxon>Eukaryota</taxon>
        <taxon>Fungi</taxon>
        <taxon>Dikarya</taxon>
        <taxon>Ascomycota</taxon>
        <taxon>Saccharomycotina</taxon>
        <taxon>Pichiomycetes</taxon>
        <taxon>Pichiales</taxon>
        <taxon>Pichiaceae</taxon>
        <taxon>Ogataea</taxon>
        <taxon>Ogataea/Candida clade</taxon>
    </lineage>
</organism>
<sequence length="196" mass="20877">MRLIHLLQSLLLAQTFTEAKAASKSSSLAGSSSLPATALSVSSYSSSYSHESYSSSVSSSILAFSSAISSTPLTTSTSTIGGNIKNLETESSTLSTKTTTPSKTISSAAATSTTAAGDNNDKDNSPTLSYRSKIAIAVVLCVVAVGAFFGYKWYRTQKRNLNRYKRYSSAGSDEYATLARGEYSNANYQNYDREQL</sequence>
<feature type="compositionally biased region" description="Low complexity" evidence="1">
    <location>
        <begin position="91"/>
        <end position="116"/>
    </location>
</feature>
<evidence type="ECO:0008006" key="6">
    <source>
        <dbReference type="Google" id="ProtNLM"/>
    </source>
</evidence>
<evidence type="ECO:0000256" key="1">
    <source>
        <dbReference type="SAM" id="MobiDB-lite"/>
    </source>
</evidence>
<feature type="transmembrane region" description="Helical" evidence="2">
    <location>
        <begin position="134"/>
        <end position="154"/>
    </location>
</feature>
<evidence type="ECO:0000313" key="5">
    <source>
        <dbReference type="Proteomes" id="UP000094801"/>
    </source>
</evidence>
<keyword evidence="2" id="KW-1133">Transmembrane helix</keyword>
<reference evidence="5" key="1">
    <citation type="submission" date="2016-04" db="EMBL/GenBank/DDBJ databases">
        <title>Comparative genomics of biotechnologically important yeasts.</title>
        <authorList>
            <consortium name="DOE Joint Genome Institute"/>
            <person name="Riley R."/>
            <person name="Haridas S."/>
            <person name="Wolfe K.H."/>
            <person name="Lopes M.R."/>
            <person name="Hittinger C.T."/>
            <person name="Goker M."/>
            <person name="Salamov A."/>
            <person name="Wisecaver J."/>
            <person name="Long T.M."/>
            <person name="Aerts A.L."/>
            <person name="Barry K."/>
            <person name="Choi C."/>
            <person name="Clum A."/>
            <person name="Coughlan A.Y."/>
            <person name="Deshpande S."/>
            <person name="Douglass A.P."/>
            <person name="Hanson S.J."/>
            <person name="Klenk H.-P."/>
            <person name="Labutti K."/>
            <person name="Lapidus A."/>
            <person name="Lindquist E."/>
            <person name="Lipzen A."/>
            <person name="Meier-Kolthoff J.P."/>
            <person name="Ohm R.A."/>
            <person name="Otillar R.P."/>
            <person name="Pangilinan J."/>
            <person name="Peng Y."/>
            <person name="Rokas A."/>
            <person name="Rosa C.A."/>
            <person name="Scheuner C."/>
            <person name="Sibirny A.A."/>
            <person name="Slot J.C."/>
            <person name="Stielow J.B."/>
            <person name="Sun H."/>
            <person name="Kurtzman C.P."/>
            <person name="Blackwell M."/>
            <person name="Grigoriev I.V."/>
            <person name="Jeffries T.W."/>
        </authorList>
    </citation>
    <scope>NUCLEOTIDE SEQUENCE [LARGE SCALE GENOMIC DNA]</scope>
    <source>
        <strain evidence="5">NRRL YB-2248</strain>
    </source>
</reference>
<proteinExistence type="predicted"/>
<feature type="region of interest" description="Disordered" evidence="1">
    <location>
        <begin position="91"/>
        <end position="124"/>
    </location>
</feature>
<keyword evidence="5" id="KW-1185">Reference proteome</keyword>
<keyword evidence="2" id="KW-0472">Membrane</keyword>
<feature type="signal peptide" evidence="3">
    <location>
        <begin position="1"/>
        <end position="21"/>
    </location>
</feature>
<evidence type="ECO:0000256" key="3">
    <source>
        <dbReference type="SAM" id="SignalP"/>
    </source>
</evidence>
<accession>A0A1E4T5C0</accession>
<name>A0A1E4T5C0_9ASCO</name>
<keyword evidence="3" id="KW-0732">Signal</keyword>
<feature type="chain" id="PRO_5009163087" description="Mid2 domain-containing protein" evidence="3">
    <location>
        <begin position="22"/>
        <end position="196"/>
    </location>
</feature>
<gene>
    <name evidence="4" type="ORF">CANARDRAFT_120400</name>
</gene>
<keyword evidence="2" id="KW-0812">Transmembrane</keyword>